<dbReference type="Pfam" id="PF06838">
    <property type="entry name" value="Met_gamma_lyase"/>
    <property type="match status" value="1"/>
</dbReference>
<dbReference type="AlphaFoldDB" id="A0A9D1MB23"/>
<evidence type="ECO:0000313" key="2">
    <source>
        <dbReference type="Proteomes" id="UP000824109"/>
    </source>
</evidence>
<sequence>MDKTEFIVENFGVSRRAAGLVAEAEDSIREKFAEFERVAEINQLKVMKAFADNRVSERHFMPTTGYGYDDDGRDTLDKVYAQIFGAEDALVRHNWVNGSHTLATMLYAVLRPGDTLLAVTGKPYDTLEEVIGIAGEDGNGSLKDYGIAYEEAGLTEDGDIDRDRIRELLTAKAVKAVLIQRSKGYGDRPTYSSERIGDIIDFVKSVSPKTLCLVDNCYGEFADDTEPTEHGADLIAGSLIKNPGGGIAPTGGYIAGKARLIELCSYRLTCVGIGRECGSTMGFNRYAYQGLFMAPHVVMQAMKAAALCAAVFERLGFETDPAPLEDRHDIIQSVKFGNKDTMVAFIQGIQKGAPIDSFVTPEPWDMPGYQDQVIMAAGAFVQGSSIELSADAPIREPYIAYMQGGLTYESAKLGITVAADNVMKLVK</sequence>
<evidence type="ECO:0000313" key="1">
    <source>
        <dbReference type="EMBL" id="HIU56808.1"/>
    </source>
</evidence>
<name>A0A9D1MB23_9FIRM</name>
<organism evidence="1 2">
    <name type="scientific">Candidatus Ornithomonoglobus merdipullorum</name>
    <dbReference type="NCBI Taxonomy" id="2840895"/>
    <lineage>
        <taxon>Bacteria</taxon>
        <taxon>Bacillati</taxon>
        <taxon>Bacillota</taxon>
        <taxon>Clostridia</taxon>
        <taxon>Candidatus Ornithomonoglobus</taxon>
    </lineage>
</organism>
<dbReference type="Gene3D" id="3.90.1150.60">
    <property type="entry name" value="Methioning gamme-lyase, C-terminal domain"/>
    <property type="match status" value="1"/>
</dbReference>
<proteinExistence type="predicted"/>
<reference evidence="1" key="1">
    <citation type="submission" date="2020-10" db="EMBL/GenBank/DDBJ databases">
        <authorList>
            <person name="Gilroy R."/>
        </authorList>
    </citation>
    <scope>NUCLEOTIDE SEQUENCE</scope>
    <source>
        <strain evidence="1">USAMLcec3-3695</strain>
    </source>
</reference>
<dbReference type="SUPFAM" id="SSF53383">
    <property type="entry name" value="PLP-dependent transferases"/>
    <property type="match status" value="1"/>
</dbReference>
<dbReference type="InterPro" id="IPR015424">
    <property type="entry name" value="PyrdxlP-dep_Trfase"/>
</dbReference>
<gene>
    <name evidence="1" type="ORF">IAA61_03220</name>
</gene>
<dbReference type="PANTHER" id="PTHR46658:SF1">
    <property type="entry name" value="CYS OR MET METABOLISM PYRIDOXAL-PHOSPHATE-DEPENDENT ENZYME"/>
    <property type="match status" value="1"/>
</dbReference>
<protein>
    <submittedName>
        <fullName evidence="1">Methionine gamma-lyase family protein</fullName>
    </submittedName>
</protein>
<dbReference type="Proteomes" id="UP000824109">
    <property type="component" value="Unassembled WGS sequence"/>
</dbReference>
<dbReference type="InterPro" id="IPR015421">
    <property type="entry name" value="PyrdxlP-dep_Trfase_major"/>
</dbReference>
<dbReference type="InterPro" id="IPR009651">
    <property type="entry name" value="Met_g_lyase_put"/>
</dbReference>
<dbReference type="EMBL" id="DVNB01000032">
    <property type="protein sequence ID" value="HIU56808.1"/>
    <property type="molecule type" value="Genomic_DNA"/>
</dbReference>
<comment type="caution">
    <text evidence="1">The sequence shown here is derived from an EMBL/GenBank/DDBJ whole genome shotgun (WGS) entry which is preliminary data.</text>
</comment>
<dbReference type="Gene3D" id="3.40.640.10">
    <property type="entry name" value="Type I PLP-dependent aspartate aminotransferase-like (Major domain)"/>
    <property type="match status" value="1"/>
</dbReference>
<accession>A0A9D1MB23</accession>
<reference evidence="1" key="2">
    <citation type="journal article" date="2021" name="PeerJ">
        <title>Extensive microbial diversity within the chicken gut microbiome revealed by metagenomics and culture.</title>
        <authorList>
            <person name="Gilroy R."/>
            <person name="Ravi A."/>
            <person name="Getino M."/>
            <person name="Pursley I."/>
            <person name="Horton D.L."/>
            <person name="Alikhan N.F."/>
            <person name="Baker D."/>
            <person name="Gharbi K."/>
            <person name="Hall N."/>
            <person name="Watson M."/>
            <person name="Adriaenssens E.M."/>
            <person name="Foster-Nyarko E."/>
            <person name="Jarju S."/>
            <person name="Secka A."/>
            <person name="Antonio M."/>
            <person name="Oren A."/>
            <person name="Chaudhuri R.R."/>
            <person name="La Ragione R."/>
            <person name="Hildebrand F."/>
            <person name="Pallen M.J."/>
        </authorList>
    </citation>
    <scope>NUCLEOTIDE SEQUENCE</scope>
    <source>
        <strain evidence="1">USAMLcec3-3695</strain>
    </source>
</reference>
<dbReference type="PANTHER" id="PTHR46658">
    <property type="entry name" value="CYS OR MET METABOLISM PYRIDOXAL-PHOSPHATE-DEPENDENT ENZYME"/>
    <property type="match status" value="1"/>
</dbReference>